<proteinExistence type="predicted"/>
<gene>
    <name evidence="2" type="ORF">MCCS_10070</name>
</gene>
<feature type="transmembrane region" description="Helical" evidence="1">
    <location>
        <begin position="176"/>
        <end position="194"/>
    </location>
</feature>
<sequence>MGKWDHINKFIKEDDDKKNVVNYSSDKQHAKVSKRQKLIAQVKKPIEEFDYHIDSFMNYAYRSFVMPNKIIDNSKSSKYFYFAFINYCIFLCMLYLLGAFHLHTFNNMEGINYVISGGTFALIAILMTYLIQMLALNRSNNFYKVFVDTISYYTLYNFFMFIELLSVYLYPEFVMIIYTIRFLIIMTVPIKLFFTYKEMNKIEIDVFPLHIIFIIIMVSYIYITRDMPWLNFFKFVPEQ</sequence>
<reference evidence="2 3" key="1">
    <citation type="journal article" date="2017" name="Int. J. Syst. Evol. Microbiol.">
        <title>Macrococcus canis sp. nov., a skin bacterium associated with infections in dogs.</title>
        <authorList>
            <person name="Gobeli Brawand S."/>
            <person name="Cotting K."/>
            <person name="Gomez-Sanz E."/>
            <person name="Collaud A."/>
            <person name="Thomann A."/>
            <person name="Brodard I."/>
            <person name="Rodriguez-Campos S."/>
            <person name="Strauss C."/>
            <person name="Perreten V."/>
        </authorList>
    </citation>
    <scope>NUCLEOTIDE SEQUENCE [LARGE SCALE GENOMIC DNA]</scope>
    <source>
        <strain evidence="2 3">KM45013</strain>
    </source>
</reference>
<organism evidence="2 3">
    <name type="scientific">Macrococcoides canis</name>
    <dbReference type="NCBI Taxonomy" id="1855823"/>
    <lineage>
        <taxon>Bacteria</taxon>
        <taxon>Bacillati</taxon>
        <taxon>Bacillota</taxon>
        <taxon>Bacilli</taxon>
        <taxon>Bacillales</taxon>
        <taxon>Staphylococcaceae</taxon>
        <taxon>Macrococcoides</taxon>
    </lineage>
</organism>
<dbReference type="GeneID" id="35295139"/>
<name>A0A1W7AAU2_9STAP</name>
<feature type="transmembrane region" description="Helical" evidence="1">
    <location>
        <begin position="79"/>
        <end position="98"/>
    </location>
</feature>
<dbReference type="STRING" id="1855823.MCCS_10070"/>
<keyword evidence="1" id="KW-0472">Membrane</keyword>
<keyword evidence="3" id="KW-1185">Reference proteome</keyword>
<evidence type="ECO:0000313" key="3">
    <source>
        <dbReference type="Proteomes" id="UP000194154"/>
    </source>
</evidence>
<keyword evidence="1" id="KW-0812">Transmembrane</keyword>
<keyword evidence="1" id="KW-1133">Transmembrane helix</keyword>
<evidence type="ECO:0000313" key="2">
    <source>
        <dbReference type="EMBL" id="ARQ06654.1"/>
    </source>
</evidence>
<dbReference type="OrthoDB" id="2417734at2"/>
<feature type="transmembrane region" description="Helical" evidence="1">
    <location>
        <begin position="110"/>
        <end position="131"/>
    </location>
</feature>
<evidence type="ECO:0000256" key="1">
    <source>
        <dbReference type="SAM" id="Phobius"/>
    </source>
</evidence>
<dbReference type="RefSeq" id="WP_086042310.1">
    <property type="nucleotide sequence ID" value="NZ_CBCRZA010000006.1"/>
</dbReference>
<dbReference type="Proteomes" id="UP000194154">
    <property type="component" value="Chromosome"/>
</dbReference>
<protein>
    <submittedName>
        <fullName evidence="2">Uncharacterized protein</fullName>
    </submittedName>
</protein>
<accession>A0A1W7AAU2</accession>
<feature type="transmembrane region" description="Helical" evidence="1">
    <location>
        <begin position="152"/>
        <end position="170"/>
    </location>
</feature>
<dbReference type="KEGG" id="mcak:MCCS_10070"/>
<dbReference type="EMBL" id="CP021059">
    <property type="protein sequence ID" value="ARQ06654.1"/>
    <property type="molecule type" value="Genomic_DNA"/>
</dbReference>
<dbReference type="AlphaFoldDB" id="A0A1W7AAU2"/>
<feature type="transmembrane region" description="Helical" evidence="1">
    <location>
        <begin position="206"/>
        <end position="223"/>
    </location>
</feature>